<gene>
    <name evidence="4" type="ORF">R9X50_00764200</name>
</gene>
<evidence type="ECO:0000256" key="2">
    <source>
        <dbReference type="ARBA" id="ARBA00023002"/>
    </source>
</evidence>
<dbReference type="Pfam" id="PF00106">
    <property type="entry name" value="adh_short"/>
    <property type="match status" value="1"/>
</dbReference>
<dbReference type="PRINTS" id="PR00081">
    <property type="entry name" value="GDHRDH"/>
</dbReference>
<comment type="similarity">
    <text evidence="1">Belongs to the short-chain dehydrogenases/reductases (SDR) family.</text>
</comment>
<dbReference type="SMART" id="SM00822">
    <property type="entry name" value="PKS_KR"/>
    <property type="match status" value="1"/>
</dbReference>
<keyword evidence="2" id="KW-0560">Oxidoreductase</keyword>
<dbReference type="EMBL" id="CP138592">
    <property type="protein sequence ID" value="WPH04747.1"/>
    <property type="molecule type" value="Genomic_DNA"/>
</dbReference>
<dbReference type="InterPro" id="IPR057326">
    <property type="entry name" value="KR_dom"/>
</dbReference>
<evidence type="ECO:0000313" key="5">
    <source>
        <dbReference type="Proteomes" id="UP001303373"/>
    </source>
</evidence>
<organism evidence="4 5">
    <name type="scientific">Acrodontium crateriforme</name>
    <dbReference type="NCBI Taxonomy" id="150365"/>
    <lineage>
        <taxon>Eukaryota</taxon>
        <taxon>Fungi</taxon>
        <taxon>Dikarya</taxon>
        <taxon>Ascomycota</taxon>
        <taxon>Pezizomycotina</taxon>
        <taxon>Dothideomycetes</taxon>
        <taxon>Dothideomycetidae</taxon>
        <taxon>Mycosphaerellales</taxon>
        <taxon>Teratosphaeriaceae</taxon>
        <taxon>Acrodontium</taxon>
    </lineage>
</organism>
<dbReference type="PANTHER" id="PTHR43008">
    <property type="entry name" value="BENZIL REDUCTASE"/>
    <property type="match status" value="1"/>
</dbReference>
<keyword evidence="5" id="KW-1185">Reference proteome</keyword>
<dbReference type="Gene3D" id="3.40.50.720">
    <property type="entry name" value="NAD(P)-binding Rossmann-like Domain"/>
    <property type="match status" value="1"/>
</dbReference>
<dbReference type="CDD" id="cd05233">
    <property type="entry name" value="SDR_c"/>
    <property type="match status" value="1"/>
</dbReference>
<sequence length="288" mass="31368">MLSSISHFPRPTKTYHAKSYPRIAPKNVGFDGRGKTIFITAGATGVGYATARAFCETGASRIIIVSRSSGPQEKAKQELGAAYPSTEVVCYRVSVTDHVRINEVVREVGAIDVLVLSAAASDNQFDDASKTKVVEVENVYLTNVVASFNLVQTYLNTPAPARKTVLNLSSLSAHATVPNQVGYGPSKAAVTQMMQHFAAEQTSGNVKIISYHPGALYTEAVETMGIPKDVLEWEDIDLPAHFALWLSGPESDFLHGRFVWAAWDVDELIELKEKVAKDPRFLTIGLIQ</sequence>
<evidence type="ECO:0000256" key="1">
    <source>
        <dbReference type="ARBA" id="ARBA00006484"/>
    </source>
</evidence>
<evidence type="ECO:0000313" key="4">
    <source>
        <dbReference type="EMBL" id="WPH04747.1"/>
    </source>
</evidence>
<dbReference type="GO" id="GO:0016616">
    <property type="term" value="F:oxidoreductase activity, acting on the CH-OH group of donors, NAD or NADP as acceptor"/>
    <property type="evidence" value="ECO:0007669"/>
    <property type="project" value="UniProtKB-ARBA"/>
</dbReference>
<evidence type="ECO:0000259" key="3">
    <source>
        <dbReference type="SMART" id="SM00822"/>
    </source>
</evidence>
<proteinExistence type="inferred from homology"/>
<dbReference type="GO" id="GO:0050664">
    <property type="term" value="F:oxidoreductase activity, acting on NAD(P)H, oxygen as acceptor"/>
    <property type="evidence" value="ECO:0007669"/>
    <property type="project" value="TreeGrafter"/>
</dbReference>
<dbReference type="AlphaFoldDB" id="A0AAQ3MBS2"/>
<dbReference type="SUPFAM" id="SSF51735">
    <property type="entry name" value="NAD(P)-binding Rossmann-fold domains"/>
    <property type="match status" value="1"/>
</dbReference>
<dbReference type="Proteomes" id="UP001303373">
    <property type="component" value="Chromosome 13"/>
</dbReference>
<dbReference type="InterPro" id="IPR036291">
    <property type="entry name" value="NAD(P)-bd_dom_sf"/>
</dbReference>
<dbReference type="InterPro" id="IPR002347">
    <property type="entry name" value="SDR_fam"/>
</dbReference>
<reference evidence="4 5" key="1">
    <citation type="submission" date="2023-11" db="EMBL/GenBank/DDBJ databases">
        <title>An acidophilic fungus is an integral part of prey digestion in a carnivorous sundew plant.</title>
        <authorList>
            <person name="Tsai I.J."/>
        </authorList>
    </citation>
    <scope>NUCLEOTIDE SEQUENCE [LARGE SCALE GENOMIC DNA]</scope>
    <source>
        <strain evidence="4">169a</strain>
    </source>
</reference>
<feature type="domain" description="Ketoreductase" evidence="3">
    <location>
        <begin position="35"/>
        <end position="219"/>
    </location>
</feature>
<protein>
    <submittedName>
        <fullName evidence="4">NADP(+)-dependent dehydrogenase</fullName>
    </submittedName>
</protein>
<accession>A0AAQ3MBS2</accession>
<dbReference type="PANTHER" id="PTHR43008:SF4">
    <property type="entry name" value="CHAIN DEHYDROGENASE, PUTATIVE (AFU_ORTHOLOGUE AFUA_4G08710)-RELATED"/>
    <property type="match status" value="1"/>
</dbReference>
<name>A0AAQ3MBS2_9PEZI</name>